<proteinExistence type="predicted"/>
<dbReference type="HOGENOM" id="CLU_2032941_0_0_2"/>
<gene>
    <name evidence="1" type="ORF">NVIE_026800</name>
</gene>
<evidence type="ECO:0000313" key="1">
    <source>
        <dbReference type="EMBL" id="AIC16952.1"/>
    </source>
</evidence>
<dbReference type="EMBL" id="CP007536">
    <property type="protein sequence ID" value="AIC16952.1"/>
    <property type="molecule type" value="Genomic_DNA"/>
</dbReference>
<evidence type="ECO:0000313" key="2">
    <source>
        <dbReference type="Proteomes" id="UP000027093"/>
    </source>
</evidence>
<name>A0A060HV96_9ARCH</name>
<sequence length="121" mass="13978">MAAIESSLEAFYASLIEENEKRIMEHMKQDSFDLCGKTFRYRKITTAQHLELDRMQAGIEDLVLAKGATKLEITAKLAEIYQKRAQYHLGMDADTFYSLPWEDVKPVLDACVRRTRRGHPL</sequence>
<protein>
    <submittedName>
        <fullName evidence="1">Uncharacterized protein</fullName>
    </submittedName>
</protein>
<organism evidence="1 2">
    <name type="scientific">Nitrososphaera viennensis EN76</name>
    <dbReference type="NCBI Taxonomy" id="926571"/>
    <lineage>
        <taxon>Archaea</taxon>
        <taxon>Nitrososphaerota</taxon>
        <taxon>Nitrososphaeria</taxon>
        <taxon>Nitrososphaerales</taxon>
        <taxon>Nitrososphaeraceae</taxon>
        <taxon>Nitrososphaera</taxon>
    </lineage>
</organism>
<dbReference type="Proteomes" id="UP000027093">
    <property type="component" value="Chromosome"/>
</dbReference>
<dbReference type="GeneID" id="74687847"/>
<dbReference type="KEGG" id="nvn:NVIE_026800"/>
<dbReference type="RefSeq" id="WP_075055605.1">
    <property type="nucleotide sequence ID" value="NZ_CP007536.1"/>
</dbReference>
<keyword evidence="2" id="KW-1185">Reference proteome</keyword>
<accession>A0A060HV96</accession>
<dbReference type="AlphaFoldDB" id="A0A060HV96"/>
<reference evidence="1 2" key="1">
    <citation type="journal article" date="2014" name="Int. J. Syst. Evol. Microbiol.">
        <title>Nitrososphaera viennensis gen. nov., sp. nov., an aerobic and mesophilic, ammonia-oxidizing archaeon from soil and a member of the archaeal phylum Thaumarchaeota.</title>
        <authorList>
            <person name="Stieglmeier M."/>
            <person name="Klingl A."/>
            <person name="Alves R.J."/>
            <person name="Rittmann S.K."/>
            <person name="Melcher M."/>
            <person name="Leisch N."/>
            <person name="Schleper C."/>
        </authorList>
    </citation>
    <scope>NUCLEOTIDE SEQUENCE [LARGE SCALE GENOMIC DNA]</scope>
    <source>
        <strain evidence="1">EN76</strain>
    </source>
</reference>
<dbReference type="STRING" id="926571.NVIE_026800"/>